<organism evidence="1 2">
    <name type="scientific">Phaeobacter gallaeciensis</name>
    <dbReference type="NCBI Taxonomy" id="60890"/>
    <lineage>
        <taxon>Bacteria</taxon>
        <taxon>Pseudomonadati</taxon>
        <taxon>Pseudomonadota</taxon>
        <taxon>Alphaproteobacteria</taxon>
        <taxon>Rhodobacterales</taxon>
        <taxon>Roseobacteraceae</taxon>
        <taxon>Phaeobacter</taxon>
    </lineage>
</organism>
<proteinExistence type="predicted"/>
<sequence>MKAKRNSSYLSKSALWALPVAAILYPSISVSQIVTTEESAASAFPAEAYSPYANRSIPIRPLWGETHLHTSLSLDAGAFGNILGPDTAWDFAKGKKVTSSSGLPVKLSRPLDWMVLTDHTDLMGFAPDLQAGAPEVLADPKGREWYEGYMKGGEAAGKSAFDLITNFAQMTLPESLLKAYSPGSDSFAFVWEEIVEAAERANDPGKFTAFIGFEWTSVPKGFNLHRNVMLRDGPSRALQVVPPVTQPPYGSTDPLELYKWLEAYQEKTGGRAVAFSHNGNLSNGWMFPTKDTYHGGVVDEDYVRQRAKWEPHYEITQIKGDGEAHPFLSPDDAFADYENWDKGNLDLTQLKTDEMLKGEYAREALKQGLALEEEFGINPYKFGVGGGTDSHTSLATAEEDNFFGKSVSVEPSPTRIEHPFIASDLGRVEGYELVASGYTAVWAEDNTRKAIFDAFKRRETYATTGTRIGLRFFGGWSFTDEDLRSRALAEAGYAKGVPMGSDMRPRTEEAVPSFLIFALRDPIGANLDRIQVVKGWMDAEGALQEKVYNVAWSGDREADADGNVGEVGNTVDLEKASWTNTIGSSELMTVWVDPDFDAAERAFYYVRVLEIPTPRWVVYDKVRFGIELPEEAQLIHQERAYSSPIWYTPQK</sequence>
<reference evidence="1 2" key="1">
    <citation type="submission" date="2018-07" db="EMBL/GenBank/DDBJ databases">
        <title>Modular assembly of carbohydrate-degrading microbial communities in the ocean.</title>
        <authorList>
            <person name="Enke T.N."/>
            <person name="Datta M.S."/>
            <person name="Schwartzman J.A."/>
            <person name="Cermak N."/>
            <person name="Schmitz D.A."/>
            <person name="Barrere J."/>
            <person name="Cordero O.X."/>
        </authorList>
    </citation>
    <scope>NUCLEOTIDE SEQUENCE [LARGE SCALE GENOMIC DNA]</scope>
    <source>
        <strain evidence="1 2">C3M10</strain>
    </source>
</reference>
<gene>
    <name evidence="1" type="ORF">DS909_04880</name>
</gene>
<dbReference type="Gene3D" id="3.20.20.140">
    <property type="entry name" value="Metal-dependent hydrolases"/>
    <property type="match status" value="1"/>
</dbReference>
<dbReference type="AlphaFoldDB" id="A0A366XAC6"/>
<evidence type="ECO:0008006" key="3">
    <source>
        <dbReference type="Google" id="ProtNLM"/>
    </source>
</evidence>
<evidence type="ECO:0000313" key="1">
    <source>
        <dbReference type="EMBL" id="RBW59973.1"/>
    </source>
</evidence>
<dbReference type="EMBL" id="QOCE01000012">
    <property type="protein sequence ID" value="RBW59973.1"/>
    <property type="molecule type" value="Genomic_DNA"/>
</dbReference>
<dbReference type="RefSeq" id="WP_113822329.1">
    <property type="nucleotide sequence ID" value="NZ_QOCE01000012.1"/>
</dbReference>
<dbReference type="Pfam" id="PF12228">
    <property type="entry name" value="DUF3604"/>
    <property type="match status" value="1"/>
</dbReference>
<dbReference type="Proteomes" id="UP000252706">
    <property type="component" value="Unassembled WGS sequence"/>
</dbReference>
<dbReference type="OrthoDB" id="543560at2"/>
<name>A0A366XAC6_9RHOB</name>
<comment type="caution">
    <text evidence="1">The sequence shown here is derived from an EMBL/GenBank/DDBJ whole genome shotgun (WGS) entry which is preliminary data.</text>
</comment>
<accession>A0A366XAC6</accession>
<dbReference type="InterPro" id="IPR022028">
    <property type="entry name" value="DUF3604"/>
</dbReference>
<evidence type="ECO:0000313" key="2">
    <source>
        <dbReference type="Proteomes" id="UP000252706"/>
    </source>
</evidence>
<protein>
    <recommendedName>
        <fullName evidence="3">DUF3604 domain-containing protein</fullName>
    </recommendedName>
</protein>